<sequence>MPRPALPEFATPQRRKLATAQELADYCGVPLGTVYQWSHRGGGPRLIKVGRHLRARWDDVERWLDSQTIAA</sequence>
<dbReference type="RefSeq" id="WP_150267126.1">
    <property type="nucleotide sequence ID" value="NZ_CP029194.1"/>
</dbReference>
<dbReference type="SUPFAM" id="SSF46955">
    <property type="entry name" value="Putative DNA-binding domain"/>
    <property type="match status" value="1"/>
</dbReference>
<dbReference type="InterPro" id="IPR041657">
    <property type="entry name" value="HTH_17"/>
</dbReference>
<dbReference type="InterPro" id="IPR009061">
    <property type="entry name" value="DNA-bd_dom_put_sf"/>
</dbReference>
<reference evidence="2 3" key="1">
    <citation type="submission" date="2018-05" db="EMBL/GenBank/DDBJ databases">
        <title>Streptomyces venezuelae.</title>
        <authorList>
            <person name="Kim W."/>
            <person name="Lee N."/>
            <person name="Cho B.-K."/>
        </authorList>
    </citation>
    <scope>NUCLEOTIDE SEQUENCE [LARGE SCALE GENOMIC DNA]</scope>
    <source>
        <strain evidence="2 3">ATCC 15068</strain>
    </source>
</reference>
<evidence type="ECO:0000313" key="3">
    <source>
        <dbReference type="Proteomes" id="UP000324106"/>
    </source>
</evidence>
<name>A0A5P2AQ63_STRVZ</name>
<keyword evidence="2" id="KW-0238">DNA-binding</keyword>
<dbReference type="OrthoDB" id="5524782at2"/>
<dbReference type="InterPro" id="IPR010093">
    <property type="entry name" value="SinI_DNA-bd"/>
</dbReference>
<dbReference type="NCBIfam" id="TIGR01764">
    <property type="entry name" value="excise"/>
    <property type="match status" value="1"/>
</dbReference>
<dbReference type="EMBL" id="CP029194">
    <property type="protein sequence ID" value="QES20452.1"/>
    <property type="molecule type" value="Genomic_DNA"/>
</dbReference>
<dbReference type="GO" id="GO:0003677">
    <property type="term" value="F:DNA binding"/>
    <property type="evidence" value="ECO:0007669"/>
    <property type="project" value="UniProtKB-KW"/>
</dbReference>
<feature type="domain" description="Helix-turn-helix" evidence="1">
    <location>
        <begin position="19"/>
        <end position="67"/>
    </location>
</feature>
<protein>
    <submittedName>
        <fullName evidence="2">DNA-binding protein</fullName>
    </submittedName>
</protein>
<dbReference type="Proteomes" id="UP000324106">
    <property type="component" value="Chromosome"/>
</dbReference>
<gene>
    <name evidence="2" type="ORF">DEJ46_16090</name>
</gene>
<accession>A0A5P2AQ63</accession>
<evidence type="ECO:0000313" key="2">
    <source>
        <dbReference type="EMBL" id="QES20452.1"/>
    </source>
</evidence>
<evidence type="ECO:0000259" key="1">
    <source>
        <dbReference type="Pfam" id="PF12728"/>
    </source>
</evidence>
<dbReference type="AlphaFoldDB" id="A0A5P2AQ63"/>
<proteinExistence type="predicted"/>
<organism evidence="2 3">
    <name type="scientific">Streptomyces venezuelae</name>
    <dbReference type="NCBI Taxonomy" id="54571"/>
    <lineage>
        <taxon>Bacteria</taxon>
        <taxon>Bacillati</taxon>
        <taxon>Actinomycetota</taxon>
        <taxon>Actinomycetes</taxon>
        <taxon>Kitasatosporales</taxon>
        <taxon>Streptomycetaceae</taxon>
        <taxon>Streptomyces</taxon>
    </lineage>
</organism>
<dbReference type="Pfam" id="PF12728">
    <property type="entry name" value="HTH_17"/>
    <property type="match status" value="1"/>
</dbReference>